<name>A0A0C2Z934_HEBCY</name>
<proteinExistence type="predicted"/>
<accession>A0A0C2Z934</accession>
<protein>
    <submittedName>
        <fullName evidence="1">Uncharacterized protein</fullName>
    </submittedName>
</protein>
<dbReference type="EMBL" id="KN831768">
    <property type="protein sequence ID" value="KIM49617.1"/>
    <property type="molecule type" value="Genomic_DNA"/>
</dbReference>
<organism evidence="1 2">
    <name type="scientific">Hebeloma cylindrosporum</name>
    <dbReference type="NCBI Taxonomy" id="76867"/>
    <lineage>
        <taxon>Eukaryota</taxon>
        <taxon>Fungi</taxon>
        <taxon>Dikarya</taxon>
        <taxon>Basidiomycota</taxon>
        <taxon>Agaricomycotina</taxon>
        <taxon>Agaricomycetes</taxon>
        <taxon>Agaricomycetidae</taxon>
        <taxon>Agaricales</taxon>
        <taxon>Agaricineae</taxon>
        <taxon>Hymenogastraceae</taxon>
        <taxon>Hebeloma</taxon>
    </lineage>
</organism>
<evidence type="ECO:0000313" key="1">
    <source>
        <dbReference type="EMBL" id="KIM49617.1"/>
    </source>
</evidence>
<reference evidence="2" key="2">
    <citation type="submission" date="2015-01" db="EMBL/GenBank/DDBJ databases">
        <title>Evolutionary Origins and Diversification of the Mycorrhizal Mutualists.</title>
        <authorList>
            <consortium name="DOE Joint Genome Institute"/>
            <consortium name="Mycorrhizal Genomics Consortium"/>
            <person name="Kohler A."/>
            <person name="Kuo A."/>
            <person name="Nagy L.G."/>
            <person name="Floudas D."/>
            <person name="Copeland A."/>
            <person name="Barry K.W."/>
            <person name="Cichocki N."/>
            <person name="Veneault-Fourrey C."/>
            <person name="LaButti K."/>
            <person name="Lindquist E.A."/>
            <person name="Lipzen A."/>
            <person name="Lundell T."/>
            <person name="Morin E."/>
            <person name="Murat C."/>
            <person name="Riley R."/>
            <person name="Ohm R."/>
            <person name="Sun H."/>
            <person name="Tunlid A."/>
            <person name="Henrissat B."/>
            <person name="Grigoriev I.V."/>
            <person name="Hibbett D.S."/>
            <person name="Martin F."/>
        </authorList>
    </citation>
    <scope>NUCLEOTIDE SEQUENCE [LARGE SCALE GENOMIC DNA]</scope>
    <source>
        <strain evidence="2">h7</strain>
    </source>
</reference>
<evidence type="ECO:0000313" key="2">
    <source>
        <dbReference type="Proteomes" id="UP000053424"/>
    </source>
</evidence>
<reference evidence="1 2" key="1">
    <citation type="submission" date="2014-04" db="EMBL/GenBank/DDBJ databases">
        <authorList>
            <consortium name="DOE Joint Genome Institute"/>
            <person name="Kuo A."/>
            <person name="Gay G."/>
            <person name="Dore J."/>
            <person name="Kohler A."/>
            <person name="Nagy L.G."/>
            <person name="Floudas D."/>
            <person name="Copeland A."/>
            <person name="Barry K.W."/>
            <person name="Cichocki N."/>
            <person name="Veneault-Fourrey C."/>
            <person name="LaButti K."/>
            <person name="Lindquist E.A."/>
            <person name="Lipzen A."/>
            <person name="Lundell T."/>
            <person name="Morin E."/>
            <person name="Murat C."/>
            <person name="Sun H."/>
            <person name="Tunlid A."/>
            <person name="Henrissat B."/>
            <person name="Grigoriev I.V."/>
            <person name="Hibbett D.S."/>
            <person name="Martin F."/>
            <person name="Nordberg H.P."/>
            <person name="Cantor M.N."/>
            <person name="Hua S.X."/>
        </authorList>
    </citation>
    <scope>NUCLEOTIDE SEQUENCE [LARGE SCALE GENOMIC DNA]</scope>
    <source>
        <strain evidence="2">h7</strain>
    </source>
</reference>
<gene>
    <name evidence="1" type="ORF">M413DRAFT_438788</name>
</gene>
<keyword evidence="2" id="KW-1185">Reference proteome</keyword>
<sequence>MGGPGHRLRYVTGGEFLLSGFVLHPGSVGGFGGTLFLSRPFLPGLFEGADLAGGDTACNLLLLATSTLGHPLVDEILAGDPTGRAVRALGVVLTGNGETVDNGVGFLVLNICVDRSSCAPSLGFHLHFPSGNGRPRRSNIIEFLLVSPLCGSFPAGGAAGKKTA</sequence>
<dbReference type="Proteomes" id="UP000053424">
    <property type="component" value="Unassembled WGS sequence"/>
</dbReference>
<dbReference type="AlphaFoldDB" id="A0A0C2Z934"/>
<dbReference type="HOGENOM" id="CLU_1619234_0_0_1"/>